<reference evidence="3 5" key="2">
    <citation type="submission" date="2018-11" db="EMBL/GenBank/DDBJ databases">
        <authorList>
            <consortium name="Pathogen Informatics"/>
        </authorList>
    </citation>
    <scope>NUCLEOTIDE SEQUENCE [LARGE SCALE GENOMIC DNA]</scope>
</reference>
<dbReference type="PROSITE" id="PS00028">
    <property type="entry name" value="ZINC_FINGER_C2H2_1"/>
    <property type="match status" value="2"/>
</dbReference>
<dbReference type="GO" id="GO:0008270">
    <property type="term" value="F:zinc ion binding"/>
    <property type="evidence" value="ECO:0007669"/>
    <property type="project" value="UniProtKB-KW"/>
</dbReference>
<evidence type="ECO:0000313" key="3">
    <source>
        <dbReference type="EMBL" id="VDN54013.1"/>
    </source>
</evidence>
<dbReference type="SMART" id="SM01126">
    <property type="entry name" value="DDE_Tnp_IS1595"/>
    <property type="match status" value="1"/>
</dbReference>
<proteinExistence type="predicted"/>
<keyword evidence="1" id="KW-0863">Zinc-finger</keyword>
<dbReference type="OrthoDB" id="5862080at2759"/>
<keyword evidence="1" id="KW-0862">Zinc</keyword>
<protein>
    <submittedName>
        <fullName evidence="6">C2H2-type domain-containing protein</fullName>
    </submittedName>
</protein>
<dbReference type="EMBL" id="UYYG01000239">
    <property type="protein sequence ID" value="VDN54013.1"/>
    <property type="molecule type" value="Genomic_DNA"/>
</dbReference>
<evidence type="ECO:0000313" key="6">
    <source>
        <dbReference type="WBParaSite" id="DME_0001055601-mRNA-1"/>
    </source>
</evidence>
<dbReference type="PROSITE" id="PS50157">
    <property type="entry name" value="ZINC_FINGER_C2H2_2"/>
    <property type="match status" value="1"/>
</dbReference>
<evidence type="ECO:0000313" key="4">
    <source>
        <dbReference type="Proteomes" id="UP000038040"/>
    </source>
</evidence>
<dbReference type="Pfam" id="PF12762">
    <property type="entry name" value="DDE_Tnp_IS1595"/>
    <property type="match status" value="1"/>
</dbReference>
<sequence>MASQKMAGGGTEQEKLVLDKRTVNSHKECQVNIISVNSAKDDANVTGRLTFNSKRRKCKCTNDGEVVVKKSRGQEHLSAELSKDVGETSDYQFNRINAKKKFDFLVSESFKTFENESKDLLVDDVHLFNIIKSVDIGSIKNRRAALQCEYSALTFITGGALRLHRTSHQYDVGNTLEKVVYGVPLNATFYICRLCCLAYENNSIYQKHMHIHGSIFNCLHCSAVAFNVAAMKFHESLHLGSSSSDRLIYICSICMTAFSIEERLYHHMQKMHGQYLLYFCKVCGLANSDGQIVYSHIAKKQCKDEVLDSVCQMGFVAACIFHFQPADPQKYEFLQNNGALAVIVPSECLHRSFLSQSSTDLFFITCTTCKSLLLNLIYYMASKKTNFIRAPDDNSDTIRILTAAWETKNEHMLSVQPILPVSSSIHGTNSSLSAFVEEKQTTINDPSTVAVDLNVASINNMIFQIYLIYEMCRDIYLQWKMMELPVQEREAVEFLQCHGILPQTMACRKGHAAKLHFCKHIYWKCAKRTCQKKMRVRSRTWLEGSRIPITTIIRFIHCWCQESNSIDWCQRELKLSKDCVIEWNNRMREVCVSAVQRNKKKIGGDGLTVEIDDNLFNKRRNNDEKPLPEHWIFGGICRETRDMFIEEVPDRSANTFLTFIKKNVEEGSIIYSDFLRSYKIEELNEAGFEQLKVDYRYNFVDPKTGLLTRHIEKLWVSWNRRNRRTIRHHLDTYLAEFLWRQNLRDENVFYAFLREVKEFWPPAKEFWPSTKEL</sequence>
<dbReference type="InterPro" id="IPR053164">
    <property type="entry name" value="IS1016-like_transposase"/>
</dbReference>
<feature type="domain" description="C2H2-type" evidence="2">
    <location>
        <begin position="249"/>
        <end position="272"/>
    </location>
</feature>
<dbReference type="STRING" id="318479.A0A0N4UR83"/>
<dbReference type="WBParaSite" id="DME_0001055601-mRNA-1">
    <property type="protein sequence ID" value="DME_0001055601-mRNA-1"/>
    <property type="gene ID" value="DME_0001055601"/>
</dbReference>
<gene>
    <name evidence="3" type="ORF">DME_LOCUS3986</name>
</gene>
<dbReference type="PANTHER" id="PTHR47163:SF2">
    <property type="entry name" value="SI:DKEY-17M8.2"/>
    <property type="match status" value="1"/>
</dbReference>
<name>A0A0N4UR83_DRAME</name>
<dbReference type="Proteomes" id="UP000038040">
    <property type="component" value="Unplaced"/>
</dbReference>
<dbReference type="Gene3D" id="3.30.160.60">
    <property type="entry name" value="Classic Zinc Finger"/>
    <property type="match status" value="1"/>
</dbReference>
<dbReference type="InterPro" id="IPR024445">
    <property type="entry name" value="Tnp_ISXO2-like"/>
</dbReference>
<dbReference type="PANTHER" id="PTHR47163">
    <property type="entry name" value="DDE_TNP_IS1595 DOMAIN-CONTAINING PROTEIN"/>
    <property type="match status" value="1"/>
</dbReference>
<organism evidence="4 6">
    <name type="scientific">Dracunculus medinensis</name>
    <name type="common">Guinea worm</name>
    <dbReference type="NCBI Taxonomy" id="318479"/>
    <lineage>
        <taxon>Eukaryota</taxon>
        <taxon>Metazoa</taxon>
        <taxon>Ecdysozoa</taxon>
        <taxon>Nematoda</taxon>
        <taxon>Chromadorea</taxon>
        <taxon>Rhabditida</taxon>
        <taxon>Spirurina</taxon>
        <taxon>Dracunculoidea</taxon>
        <taxon>Dracunculidae</taxon>
        <taxon>Dracunculus</taxon>
    </lineage>
</organism>
<evidence type="ECO:0000256" key="1">
    <source>
        <dbReference type="PROSITE-ProRule" id="PRU00042"/>
    </source>
</evidence>
<keyword evidence="5" id="KW-1185">Reference proteome</keyword>
<evidence type="ECO:0000259" key="2">
    <source>
        <dbReference type="PROSITE" id="PS50157"/>
    </source>
</evidence>
<dbReference type="Proteomes" id="UP000274756">
    <property type="component" value="Unassembled WGS sequence"/>
</dbReference>
<evidence type="ECO:0000313" key="5">
    <source>
        <dbReference type="Proteomes" id="UP000274756"/>
    </source>
</evidence>
<accession>A0A0N4UR83</accession>
<keyword evidence="1" id="KW-0479">Metal-binding</keyword>
<reference evidence="6" key="1">
    <citation type="submission" date="2017-02" db="UniProtKB">
        <authorList>
            <consortium name="WormBaseParasite"/>
        </authorList>
    </citation>
    <scope>IDENTIFICATION</scope>
</reference>
<dbReference type="AlphaFoldDB" id="A0A0N4UR83"/>
<dbReference type="SMART" id="SM00355">
    <property type="entry name" value="ZnF_C2H2"/>
    <property type="match status" value="4"/>
</dbReference>
<dbReference type="InterPro" id="IPR013087">
    <property type="entry name" value="Znf_C2H2_type"/>
</dbReference>